<evidence type="ECO:0000256" key="2">
    <source>
        <dbReference type="ARBA" id="ARBA00008219"/>
    </source>
</evidence>
<dbReference type="PANTHER" id="PTHR13143:SF6">
    <property type="entry name" value="TETRATRICOPEPTIDE REPEAT PROTEIN 19, MITOCHONDRIAL"/>
    <property type="match status" value="1"/>
</dbReference>
<feature type="non-terminal residue" evidence="8">
    <location>
        <position position="243"/>
    </location>
</feature>
<proteinExistence type="inferred from homology"/>
<name>A0ABM1MWB9_NICVS</name>
<comment type="subcellular location">
    <subcellularLocation>
        <location evidence="1">Mitochondrion</location>
    </subcellularLocation>
</comment>
<evidence type="ECO:0000256" key="4">
    <source>
        <dbReference type="ARBA" id="ARBA00022803"/>
    </source>
</evidence>
<dbReference type="InterPro" id="IPR040395">
    <property type="entry name" value="TTC19"/>
</dbReference>
<keyword evidence="6" id="KW-0496">Mitochondrion</keyword>
<dbReference type="PANTHER" id="PTHR13143">
    <property type="entry name" value="TETRATRICOPEPTIDE REPEAT PROTEIN 19"/>
    <property type="match status" value="1"/>
</dbReference>
<dbReference type="RefSeq" id="XP_017778869.1">
    <property type="nucleotide sequence ID" value="XM_017923380.1"/>
</dbReference>
<evidence type="ECO:0000313" key="8">
    <source>
        <dbReference type="RefSeq" id="XP_017778869.1"/>
    </source>
</evidence>
<dbReference type="InterPro" id="IPR011990">
    <property type="entry name" value="TPR-like_helical_dom_sf"/>
</dbReference>
<evidence type="ECO:0000256" key="6">
    <source>
        <dbReference type="ARBA" id="ARBA00023128"/>
    </source>
</evidence>
<sequence>MPFFIPSVSIVNKNNIYNTSDEITDIEDNITHLIILAKVALEKGDKERAEAILQMGLKICEENNIFFGIPYMYDILATIALTEGDIKKAEDLLINVIEKMIQNETSEDSYHIIDFKLRLSRIYSTYREYDLAEIGFKTCLEAQKSKILNGDVSTKTGMLYVNILFWYGIHKIRNYNYESAKILLDTAYDYSNKIKGLSSYQEMVILYTLADLNLELEQYDIALINMQNAVMLGKGIGSMDLPR</sequence>
<protein>
    <submittedName>
        <fullName evidence="8">Uncharacterized protein LOC108564358</fullName>
    </submittedName>
</protein>
<keyword evidence="3" id="KW-0677">Repeat</keyword>
<accession>A0ABM1MWB9</accession>
<gene>
    <name evidence="8" type="primary">LOC108564358</name>
</gene>
<evidence type="ECO:0000256" key="1">
    <source>
        <dbReference type="ARBA" id="ARBA00004173"/>
    </source>
</evidence>
<keyword evidence="4" id="KW-0802">TPR repeat</keyword>
<reference evidence="8" key="1">
    <citation type="submission" date="2025-08" db="UniProtKB">
        <authorList>
            <consortium name="RefSeq"/>
        </authorList>
    </citation>
    <scope>IDENTIFICATION</scope>
    <source>
        <tissue evidence="8">Whole Larva</tissue>
    </source>
</reference>
<keyword evidence="5" id="KW-0809">Transit peptide</keyword>
<dbReference type="GeneID" id="108564358"/>
<organism evidence="7 8">
    <name type="scientific">Nicrophorus vespilloides</name>
    <name type="common">Boreal carrion beetle</name>
    <dbReference type="NCBI Taxonomy" id="110193"/>
    <lineage>
        <taxon>Eukaryota</taxon>
        <taxon>Metazoa</taxon>
        <taxon>Ecdysozoa</taxon>
        <taxon>Arthropoda</taxon>
        <taxon>Hexapoda</taxon>
        <taxon>Insecta</taxon>
        <taxon>Pterygota</taxon>
        <taxon>Neoptera</taxon>
        <taxon>Endopterygota</taxon>
        <taxon>Coleoptera</taxon>
        <taxon>Polyphaga</taxon>
        <taxon>Staphyliniformia</taxon>
        <taxon>Silphidae</taxon>
        <taxon>Nicrophorinae</taxon>
        <taxon>Nicrophorus</taxon>
    </lineage>
</organism>
<dbReference type="Gene3D" id="1.25.40.10">
    <property type="entry name" value="Tetratricopeptide repeat domain"/>
    <property type="match status" value="1"/>
</dbReference>
<dbReference type="SUPFAM" id="SSF48452">
    <property type="entry name" value="TPR-like"/>
    <property type="match status" value="1"/>
</dbReference>
<comment type="similarity">
    <text evidence="2">Belongs to the TTC19 family.</text>
</comment>
<evidence type="ECO:0000256" key="3">
    <source>
        <dbReference type="ARBA" id="ARBA00022737"/>
    </source>
</evidence>
<evidence type="ECO:0000313" key="7">
    <source>
        <dbReference type="Proteomes" id="UP000695000"/>
    </source>
</evidence>
<keyword evidence="7" id="KW-1185">Reference proteome</keyword>
<evidence type="ECO:0000256" key="5">
    <source>
        <dbReference type="ARBA" id="ARBA00022946"/>
    </source>
</evidence>
<dbReference type="Proteomes" id="UP000695000">
    <property type="component" value="Unplaced"/>
</dbReference>